<evidence type="ECO:0000313" key="3">
    <source>
        <dbReference type="EMBL" id="GHA96377.1"/>
    </source>
</evidence>
<dbReference type="SUPFAM" id="SSF56300">
    <property type="entry name" value="Metallo-dependent phosphatases"/>
    <property type="match status" value="1"/>
</dbReference>
<dbReference type="Gene3D" id="3.60.21.70">
    <property type="entry name" value="PhoD-like phosphatase"/>
    <property type="match status" value="1"/>
</dbReference>
<dbReference type="RefSeq" id="WP_189497859.1">
    <property type="nucleotide sequence ID" value="NZ_BMZH01000007.1"/>
</dbReference>
<dbReference type="Proteomes" id="UP000634004">
    <property type="component" value="Unassembled WGS sequence"/>
</dbReference>
<protein>
    <submittedName>
        <fullName evidence="3">Alkaline phosphatase</fullName>
    </submittedName>
</protein>
<comment type="caution">
    <text evidence="3">The sequence shown here is derived from an EMBL/GenBank/DDBJ whole genome shotgun (WGS) entry which is preliminary data.</text>
</comment>
<dbReference type="InterPro" id="IPR038607">
    <property type="entry name" value="PhoD-like_sf"/>
</dbReference>
<dbReference type="InterPro" id="IPR032093">
    <property type="entry name" value="PhoD_N"/>
</dbReference>
<dbReference type="InterPro" id="IPR018946">
    <property type="entry name" value="PhoD-like_MPP"/>
</dbReference>
<keyword evidence="4" id="KW-1185">Reference proteome</keyword>
<dbReference type="CDD" id="cd07389">
    <property type="entry name" value="MPP_PhoD"/>
    <property type="match status" value="1"/>
</dbReference>
<dbReference type="InterPro" id="IPR006311">
    <property type="entry name" value="TAT_signal"/>
</dbReference>
<reference evidence="3" key="1">
    <citation type="journal article" date="2014" name="Int. J. Syst. Evol. Microbiol.">
        <title>Complete genome sequence of Corynebacterium casei LMG S-19264T (=DSM 44701T), isolated from a smear-ripened cheese.</title>
        <authorList>
            <consortium name="US DOE Joint Genome Institute (JGI-PGF)"/>
            <person name="Walter F."/>
            <person name="Albersmeier A."/>
            <person name="Kalinowski J."/>
            <person name="Ruckert C."/>
        </authorList>
    </citation>
    <scope>NUCLEOTIDE SEQUENCE</scope>
    <source>
        <strain evidence="3">KCTC 32513</strain>
    </source>
</reference>
<accession>A0A8J3CSW8</accession>
<gene>
    <name evidence="3" type="ORF">GCM10009069_19260</name>
</gene>
<feature type="domain" description="PhoD-like phosphatase metallophosphatase" evidence="1">
    <location>
        <begin position="146"/>
        <end position="523"/>
    </location>
</feature>
<dbReference type="PANTHER" id="PTHR43606">
    <property type="entry name" value="PHOSPHATASE, PUTATIVE (AFU_ORTHOLOGUE AFUA_6G08710)-RELATED"/>
    <property type="match status" value="1"/>
</dbReference>
<dbReference type="Pfam" id="PF16655">
    <property type="entry name" value="PhoD_N"/>
    <property type="match status" value="1"/>
</dbReference>
<sequence>MSDTHKSGIVTTRRGALALLGVGGAAACSPSVETFRSGEQSAHGTFEHGVASGDPMATSVILWTRVTPNAAGVVTVAWDIDTDPTFPNPVSGQTEARAARDFTVKVEAKDLQPGTIYHYRFRTGEETSPTGRTKTLPAGKTDQVRFAVVSCANYEHGFFNVYDLIAKRGERYDAMLHLGDYYYEYGADVYDAPDKPEGRTHEPAHEIITLEDYRLRHSQYRRDPNLQAATAMMPMIAIWDDHETANDSWQGGAQNHGPDEGLWEDRKDAALRAYYDWMPVREPVPGRAREAFYRHFQFGDLLTLIGVETRLTARAEPLIIEDYLDAIVADADGFKAKYLDDPSREMLGAEQQDYIVETFAKSKADGVPWRMLANQVIMGRMLTPDFTPYVTPEATAAIEKDWPGIHDFLTLSKYSLPFYPDSWDGYPAARERFFGALDTAGVNDVLVVTGDAHEYWANDLTRDDTTPMGAEFVASSVTSKTLIAYLGEATAQHNLLLTRANDDARYYNALHNGYIEVELGRKSGKITMYAVDKVNSRDYGSFRAASFSVKPRHKDGKDTLRIGKPRGLTLTQRALFAGLG</sequence>
<organism evidence="3 4">
    <name type="scientific">Algimonas arctica</name>
    <dbReference type="NCBI Taxonomy" id="1479486"/>
    <lineage>
        <taxon>Bacteria</taxon>
        <taxon>Pseudomonadati</taxon>
        <taxon>Pseudomonadota</taxon>
        <taxon>Alphaproteobacteria</taxon>
        <taxon>Maricaulales</taxon>
        <taxon>Robiginitomaculaceae</taxon>
        <taxon>Algimonas</taxon>
    </lineage>
</organism>
<proteinExistence type="predicted"/>
<dbReference type="PROSITE" id="PS51257">
    <property type="entry name" value="PROKAR_LIPOPROTEIN"/>
    <property type="match status" value="1"/>
</dbReference>
<dbReference type="AlphaFoldDB" id="A0A8J3CSW8"/>
<dbReference type="PROSITE" id="PS51318">
    <property type="entry name" value="TAT"/>
    <property type="match status" value="1"/>
</dbReference>
<name>A0A8J3CSW8_9PROT</name>
<dbReference type="Pfam" id="PF09423">
    <property type="entry name" value="PhoD"/>
    <property type="match status" value="1"/>
</dbReference>
<feature type="domain" description="Phospholipase D N-terminal" evidence="2">
    <location>
        <begin position="48"/>
        <end position="135"/>
    </location>
</feature>
<evidence type="ECO:0000259" key="1">
    <source>
        <dbReference type="Pfam" id="PF09423"/>
    </source>
</evidence>
<dbReference type="EMBL" id="BMZH01000007">
    <property type="protein sequence ID" value="GHA96377.1"/>
    <property type="molecule type" value="Genomic_DNA"/>
</dbReference>
<reference evidence="3" key="2">
    <citation type="submission" date="2020-09" db="EMBL/GenBank/DDBJ databases">
        <authorList>
            <person name="Sun Q."/>
            <person name="Kim S."/>
        </authorList>
    </citation>
    <scope>NUCLEOTIDE SEQUENCE</scope>
    <source>
        <strain evidence="3">KCTC 32513</strain>
    </source>
</reference>
<dbReference type="InterPro" id="IPR052900">
    <property type="entry name" value="Phospholipid_Metab_Enz"/>
</dbReference>
<evidence type="ECO:0000313" key="4">
    <source>
        <dbReference type="Proteomes" id="UP000634004"/>
    </source>
</evidence>
<evidence type="ECO:0000259" key="2">
    <source>
        <dbReference type="Pfam" id="PF16655"/>
    </source>
</evidence>
<dbReference type="PANTHER" id="PTHR43606:SF2">
    <property type="entry name" value="ALKALINE PHOSPHATASE FAMILY PROTEIN (AFU_ORTHOLOGUE AFUA_5G03860)"/>
    <property type="match status" value="1"/>
</dbReference>
<dbReference type="InterPro" id="IPR029052">
    <property type="entry name" value="Metallo-depent_PP-like"/>
</dbReference>
<dbReference type="Gene3D" id="2.60.40.380">
    <property type="entry name" value="Purple acid phosphatase-like, N-terminal"/>
    <property type="match status" value="1"/>
</dbReference>